<evidence type="ECO:0000256" key="4">
    <source>
        <dbReference type="ARBA" id="ARBA00023163"/>
    </source>
</evidence>
<dbReference type="Gene3D" id="1.10.260.40">
    <property type="entry name" value="lambda repressor-like DNA-binding domains"/>
    <property type="match status" value="1"/>
</dbReference>
<dbReference type="PANTHER" id="PTHR30146">
    <property type="entry name" value="LACI-RELATED TRANSCRIPTIONAL REPRESSOR"/>
    <property type="match status" value="1"/>
</dbReference>
<dbReference type="Proteomes" id="UP000019364">
    <property type="component" value="Unassembled WGS sequence"/>
</dbReference>
<evidence type="ECO:0000259" key="5">
    <source>
        <dbReference type="PROSITE" id="PS50932"/>
    </source>
</evidence>
<dbReference type="OrthoDB" id="9796186at2"/>
<keyword evidence="7" id="KW-1185">Reference proteome</keyword>
<protein>
    <submittedName>
        <fullName evidence="6">Regulatory protein</fullName>
    </submittedName>
</protein>
<dbReference type="InterPro" id="IPR046335">
    <property type="entry name" value="LacI/GalR-like_sensor"/>
</dbReference>
<keyword evidence="2" id="KW-0805">Transcription regulation</keyword>
<accession>W7Y9S8</accession>
<feature type="domain" description="HTH lacI-type" evidence="5">
    <location>
        <begin position="2"/>
        <end position="56"/>
    </location>
</feature>
<sequence length="339" mass="37658">MVTIYDIAQHANVSAMTVSKVINNTGRISEQTRKRVKKVMEELNYIPNSNARSLVLQQTKILSLLITDITNPFYTSLARGAEDTAKRLGYRLLFGNSDEDYLKEQDYVDMVLSTRVDGVLFAPAGDQSLKNLEKLMAHKIPFVILDRAVPGIESDIVAGDSKEGARKLVDYLIELGHSRIALVNGSLEVSTARLRYQGYAESLKLQGIELDHELIIQKSYRDYKDGEYLNQLLSNPSPPTAIFAANNFLAVGVIRALRERGIRVPEDMSVVCFDDLDLSSALDPFLTVASQPAYLFGAMGMQLLVERIQGNSTPDIRKIILPSDLIIRSSAQALTSEYV</sequence>
<dbReference type="PROSITE" id="PS00356">
    <property type="entry name" value="HTH_LACI_1"/>
    <property type="match status" value="1"/>
</dbReference>
<comment type="caution">
    <text evidence="6">The sequence shown here is derived from an EMBL/GenBank/DDBJ whole genome shotgun (WGS) entry which is preliminary data.</text>
</comment>
<evidence type="ECO:0000256" key="3">
    <source>
        <dbReference type="ARBA" id="ARBA00023125"/>
    </source>
</evidence>
<dbReference type="eggNOG" id="COG1609">
    <property type="taxonomic scope" value="Bacteria"/>
</dbReference>
<dbReference type="InterPro" id="IPR028082">
    <property type="entry name" value="Peripla_BP_I"/>
</dbReference>
<evidence type="ECO:0000256" key="1">
    <source>
        <dbReference type="ARBA" id="ARBA00022491"/>
    </source>
</evidence>
<keyword evidence="3" id="KW-0238">DNA-binding</keyword>
<dbReference type="SUPFAM" id="SSF47413">
    <property type="entry name" value="lambda repressor-like DNA-binding domains"/>
    <property type="match status" value="1"/>
</dbReference>
<dbReference type="Gene3D" id="3.40.50.2300">
    <property type="match status" value="2"/>
</dbReference>
<dbReference type="STRING" id="1236976.JCM16418_1823"/>
<dbReference type="Pfam" id="PF00356">
    <property type="entry name" value="LacI"/>
    <property type="match status" value="1"/>
</dbReference>
<dbReference type="GO" id="GO:0003700">
    <property type="term" value="F:DNA-binding transcription factor activity"/>
    <property type="evidence" value="ECO:0007669"/>
    <property type="project" value="TreeGrafter"/>
</dbReference>
<keyword evidence="4" id="KW-0804">Transcription</keyword>
<dbReference type="AlphaFoldDB" id="W7Y9S8"/>
<dbReference type="Pfam" id="PF13377">
    <property type="entry name" value="Peripla_BP_3"/>
    <property type="match status" value="1"/>
</dbReference>
<dbReference type="EMBL" id="BAVZ01000004">
    <property type="protein sequence ID" value="GAF07795.1"/>
    <property type="molecule type" value="Genomic_DNA"/>
</dbReference>
<evidence type="ECO:0000256" key="2">
    <source>
        <dbReference type="ARBA" id="ARBA00023015"/>
    </source>
</evidence>
<dbReference type="RefSeq" id="WP_036647546.1">
    <property type="nucleotide sequence ID" value="NZ_BAVZ01000004.1"/>
</dbReference>
<keyword evidence="1" id="KW-0678">Repressor</keyword>
<dbReference type="CDD" id="cd01392">
    <property type="entry name" value="HTH_LacI"/>
    <property type="match status" value="1"/>
</dbReference>
<dbReference type="SUPFAM" id="SSF53822">
    <property type="entry name" value="Periplasmic binding protein-like I"/>
    <property type="match status" value="1"/>
</dbReference>
<evidence type="ECO:0000313" key="7">
    <source>
        <dbReference type="Proteomes" id="UP000019364"/>
    </source>
</evidence>
<proteinExistence type="predicted"/>
<dbReference type="PANTHER" id="PTHR30146:SF148">
    <property type="entry name" value="HTH-TYPE TRANSCRIPTIONAL REPRESSOR PURR-RELATED"/>
    <property type="match status" value="1"/>
</dbReference>
<dbReference type="SMART" id="SM00354">
    <property type="entry name" value="HTH_LACI"/>
    <property type="match status" value="1"/>
</dbReference>
<reference evidence="6 7" key="1">
    <citation type="journal article" date="2014" name="Genome Announc.">
        <title>Draft Genome Sequence of Paenibacillus pini JCM 16418T, Isolated from the Rhizosphere of Pine Tree.</title>
        <authorList>
            <person name="Yuki M."/>
            <person name="Oshima K."/>
            <person name="Suda W."/>
            <person name="Oshida Y."/>
            <person name="Kitamura K."/>
            <person name="Iida Y."/>
            <person name="Hattori M."/>
            <person name="Ohkuma M."/>
        </authorList>
    </citation>
    <scope>NUCLEOTIDE SEQUENCE [LARGE SCALE GENOMIC DNA]</scope>
    <source>
        <strain evidence="6 7">JCM 16418</strain>
    </source>
</reference>
<dbReference type="GO" id="GO:0000976">
    <property type="term" value="F:transcription cis-regulatory region binding"/>
    <property type="evidence" value="ECO:0007669"/>
    <property type="project" value="TreeGrafter"/>
</dbReference>
<gene>
    <name evidence="6" type="ORF">JCM16418_1823</name>
</gene>
<organism evidence="6 7">
    <name type="scientific">Paenibacillus pini JCM 16418</name>
    <dbReference type="NCBI Taxonomy" id="1236976"/>
    <lineage>
        <taxon>Bacteria</taxon>
        <taxon>Bacillati</taxon>
        <taxon>Bacillota</taxon>
        <taxon>Bacilli</taxon>
        <taxon>Bacillales</taxon>
        <taxon>Paenibacillaceae</taxon>
        <taxon>Paenibacillus</taxon>
    </lineage>
</organism>
<dbReference type="InterPro" id="IPR000843">
    <property type="entry name" value="HTH_LacI"/>
</dbReference>
<dbReference type="PROSITE" id="PS50932">
    <property type="entry name" value="HTH_LACI_2"/>
    <property type="match status" value="1"/>
</dbReference>
<dbReference type="InterPro" id="IPR010982">
    <property type="entry name" value="Lambda_DNA-bd_dom_sf"/>
</dbReference>
<evidence type="ECO:0000313" key="6">
    <source>
        <dbReference type="EMBL" id="GAF07795.1"/>
    </source>
</evidence>
<name>W7Y9S8_9BACL</name>